<sequence>MAQVIHMSANEHDLTVHGCFTQGIYRDVYPAINPGQTALSQKGKVVLITGASRGIGKDGIVPAFALAGARALIITAREASTLNETVANVRSTNPLIEILALELDISKESSVVAAFKTIADHFPEGVDILVSNAGSLASSGQYLASCDSHKWWETDLTTNIRGTMLLTKNFLSLSSPVTRDKPRKRYIVYITSGTSFIVNPGESGYSLSKLSITQMAAFAHAESTEFLTVQAIAVHPGIFATDMVDEMYHFYAKDTPELAGAVINWAATDQAEFMSGRYTAANWDVNELLQRKAEILRRNLLTVKLGGVEDGGYTAKVLG</sequence>
<name>A0A9P7AWF0_9HELO</name>
<accession>A0A9P7AWF0</accession>
<evidence type="ECO:0000256" key="1">
    <source>
        <dbReference type="ARBA" id="ARBA00006484"/>
    </source>
</evidence>
<dbReference type="PANTHER" id="PTHR42901:SF1">
    <property type="entry name" value="ALCOHOL DEHYDROGENASE"/>
    <property type="match status" value="1"/>
</dbReference>
<keyword evidence="2" id="KW-0560">Oxidoreductase</keyword>
<dbReference type="Proteomes" id="UP000785200">
    <property type="component" value="Unassembled WGS sequence"/>
</dbReference>
<reference evidence="3" key="1">
    <citation type="submission" date="2019-07" db="EMBL/GenBank/DDBJ databases">
        <title>Hyphodiscus hymeniophilus genome sequencing and assembly.</title>
        <authorList>
            <person name="Kramer G."/>
            <person name="Nodwell J."/>
        </authorList>
    </citation>
    <scope>NUCLEOTIDE SEQUENCE</scope>
    <source>
        <strain evidence="3">ATCC 34498</strain>
    </source>
</reference>
<proteinExistence type="inferred from homology"/>
<dbReference type="CDD" id="cd05233">
    <property type="entry name" value="SDR_c"/>
    <property type="match status" value="1"/>
</dbReference>
<dbReference type="PANTHER" id="PTHR42901">
    <property type="entry name" value="ALCOHOL DEHYDROGENASE"/>
    <property type="match status" value="1"/>
</dbReference>
<dbReference type="Pfam" id="PF00106">
    <property type="entry name" value="adh_short"/>
    <property type="match status" value="1"/>
</dbReference>
<keyword evidence="4" id="KW-1185">Reference proteome</keyword>
<dbReference type="Gene3D" id="3.40.50.720">
    <property type="entry name" value="NAD(P)-binding Rossmann-like Domain"/>
    <property type="match status" value="1"/>
</dbReference>
<dbReference type="InterPro" id="IPR002347">
    <property type="entry name" value="SDR_fam"/>
</dbReference>
<evidence type="ECO:0000313" key="4">
    <source>
        <dbReference type="Proteomes" id="UP000785200"/>
    </source>
</evidence>
<dbReference type="AlphaFoldDB" id="A0A9P7AWF0"/>
<evidence type="ECO:0000256" key="2">
    <source>
        <dbReference type="ARBA" id="ARBA00023002"/>
    </source>
</evidence>
<dbReference type="SUPFAM" id="SSF51735">
    <property type="entry name" value="NAD(P)-binding Rossmann-fold domains"/>
    <property type="match status" value="1"/>
</dbReference>
<dbReference type="EMBL" id="VNKQ01000011">
    <property type="protein sequence ID" value="KAG0648151.1"/>
    <property type="molecule type" value="Genomic_DNA"/>
</dbReference>
<comment type="similarity">
    <text evidence="1">Belongs to the short-chain dehydrogenases/reductases (SDR) family.</text>
</comment>
<comment type="caution">
    <text evidence="3">The sequence shown here is derived from an EMBL/GenBank/DDBJ whole genome shotgun (WGS) entry which is preliminary data.</text>
</comment>
<dbReference type="InterPro" id="IPR036291">
    <property type="entry name" value="NAD(P)-bd_dom_sf"/>
</dbReference>
<gene>
    <name evidence="3" type="ORF">D0Z07_5823</name>
</gene>
<organism evidence="3 4">
    <name type="scientific">Hyphodiscus hymeniophilus</name>
    <dbReference type="NCBI Taxonomy" id="353542"/>
    <lineage>
        <taxon>Eukaryota</taxon>
        <taxon>Fungi</taxon>
        <taxon>Dikarya</taxon>
        <taxon>Ascomycota</taxon>
        <taxon>Pezizomycotina</taxon>
        <taxon>Leotiomycetes</taxon>
        <taxon>Helotiales</taxon>
        <taxon>Hyphodiscaceae</taxon>
        <taxon>Hyphodiscus</taxon>
    </lineage>
</organism>
<dbReference type="GO" id="GO:0016491">
    <property type="term" value="F:oxidoreductase activity"/>
    <property type="evidence" value="ECO:0007669"/>
    <property type="project" value="UniProtKB-KW"/>
</dbReference>
<evidence type="ECO:0000313" key="3">
    <source>
        <dbReference type="EMBL" id="KAG0648151.1"/>
    </source>
</evidence>
<protein>
    <submittedName>
        <fullName evidence="3">Citrinin synthesis mpl6</fullName>
    </submittedName>
</protein>
<dbReference type="OrthoDB" id="1933717at2759"/>
<dbReference type="PRINTS" id="PR00081">
    <property type="entry name" value="GDHRDH"/>
</dbReference>